<dbReference type="EMBL" id="MCFK01008418">
    <property type="protein sequence ID" value="RKF56088.1"/>
    <property type="molecule type" value="Genomic_DNA"/>
</dbReference>
<evidence type="ECO:0000313" key="10">
    <source>
        <dbReference type="EMBL" id="RKF56088.1"/>
    </source>
</evidence>
<keyword evidence="7 9" id="KW-0472">Membrane</keyword>
<keyword evidence="4 9" id="KW-0812">Transmembrane</keyword>
<dbReference type="PANTHER" id="PTHR13202">
    <property type="entry name" value="MICROSOMAL SIGNAL PEPTIDASE 12 KDA SUBUNIT"/>
    <property type="match status" value="1"/>
</dbReference>
<keyword evidence="5" id="KW-0256">Endoplasmic reticulum</keyword>
<dbReference type="PANTHER" id="PTHR13202:SF0">
    <property type="entry name" value="SIGNAL PEPTIDASE COMPLEX SUBUNIT 1"/>
    <property type="match status" value="1"/>
</dbReference>
<evidence type="ECO:0000256" key="9">
    <source>
        <dbReference type="SAM" id="Phobius"/>
    </source>
</evidence>
<feature type="transmembrane region" description="Helical" evidence="9">
    <location>
        <begin position="37"/>
        <end position="58"/>
    </location>
</feature>
<dbReference type="STRING" id="212602.A0A420HF98"/>
<sequence>DFEGQKLVESLSTLLFIFVGIISFTIGFVLQDIIRTLYIGLGGSALVFLLTIPPWPFYKRHPITWLPVRAFDNQVNSSSIGKVITT</sequence>
<gene>
    <name evidence="10" type="ORF">OnM2_084026</name>
</gene>
<dbReference type="InterPro" id="IPR009542">
    <property type="entry name" value="Spc1/SPCS1"/>
</dbReference>
<dbReference type="Pfam" id="PF06645">
    <property type="entry name" value="SPC12"/>
    <property type="match status" value="1"/>
</dbReference>
<evidence type="ECO:0000256" key="5">
    <source>
        <dbReference type="ARBA" id="ARBA00022824"/>
    </source>
</evidence>
<dbReference type="OrthoDB" id="263893at2759"/>
<dbReference type="GO" id="GO:0006465">
    <property type="term" value="P:signal peptide processing"/>
    <property type="evidence" value="ECO:0007669"/>
    <property type="project" value="InterPro"/>
</dbReference>
<comment type="subcellular location">
    <subcellularLocation>
        <location evidence="1">Endoplasmic reticulum membrane</location>
        <topology evidence="1">Multi-pass membrane protein</topology>
    </subcellularLocation>
</comment>
<evidence type="ECO:0000256" key="8">
    <source>
        <dbReference type="ARBA" id="ARBA00045204"/>
    </source>
</evidence>
<comment type="caution">
    <text evidence="10">The sequence shown here is derived from an EMBL/GenBank/DDBJ whole genome shotgun (WGS) entry which is preliminary data.</text>
</comment>
<keyword evidence="11" id="KW-1185">Reference proteome</keyword>
<evidence type="ECO:0000256" key="4">
    <source>
        <dbReference type="ARBA" id="ARBA00022692"/>
    </source>
</evidence>
<feature type="transmembrane region" description="Helical" evidence="9">
    <location>
        <begin position="12"/>
        <end position="30"/>
    </location>
</feature>
<dbReference type="GO" id="GO:0005787">
    <property type="term" value="C:signal peptidase complex"/>
    <property type="evidence" value="ECO:0007669"/>
    <property type="project" value="InterPro"/>
</dbReference>
<dbReference type="AlphaFoldDB" id="A0A420HF98"/>
<protein>
    <recommendedName>
        <fullName evidence="3">Signal peptidase complex subunit 1</fullName>
    </recommendedName>
</protein>
<organism evidence="10 11">
    <name type="scientific">Erysiphe neolycopersici</name>
    <dbReference type="NCBI Taxonomy" id="212602"/>
    <lineage>
        <taxon>Eukaryota</taxon>
        <taxon>Fungi</taxon>
        <taxon>Dikarya</taxon>
        <taxon>Ascomycota</taxon>
        <taxon>Pezizomycotina</taxon>
        <taxon>Leotiomycetes</taxon>
        <taxon>Erysiphales</taxon>
        <taxon>Erysiphaceae</taxon>
        <taxon>Erysiphe</taxon>
    </lineage>
</organism>
<dbReference type="Proteomes" id="UP000286134">
    <property type="component" value="Unassembled WGS sequence"/>
</dbReference>
<evidence type="ECO:0000256" key="2">
    <source>
        <dbReference type="ARBA" id="ARBA00005245"/>
    </source>
</evidence>
<name>A0A420HF98_9PEZI</name>
<comment type="similarity">
    <text evidence="2">Belongs to the SPCS1 family.</text>
</comment>
<comment type="function">
    <text evidence="8">Component of the signal peptidase complex (SPC) which catalyzes the cleavage of N-terminal signal sequences from nascent proteins as they are translocated into the lumen of the endoplasmic reticulum. Dispensable for SPC enzymatic activity.</text>
</comment>
<evidence type="ECO:0000313" key="11">
    <source>
        <dbReference type="Proteomes" id="UP000286134"/>
    </source>
</evidence>
<evidence type="ECO:0000256" key="1">
    <source>
        <dbReference type="ARBA" id="ARBA00004477"/>
    </source>
</evidence>
<accession>A0A420HF98</accession>
<keyword evidence="6 9" id="KW-1133">Transmembrane helix</keyword>
<dbReference type="GO" id="GO:0045047">
    <property type="term" value="P:protein targeting to ER"/>
    <property type="evidence" value="ECO:0007669"/>
    <property type="project" value="TreeGrafter"/>
</dbReference>
<evidence type="ECO:0000256" key="6">
    <source>
        <dbReference type="ARBA" id="ARBA00022989"/>
    </source>
</evidence>
<evidence type="ECO:0000256" key="3">
    <source>
        <dbReference type="ARBA" id="ARBA00017059"/>
    </source>
</evidence>
<reference evidence="10 11" key="1">
    <citation type="journal article" date="2018" name="BMC Genomics">
        <title>Comparative genome analyses reveal sequence features reflecting distinct modes of host-adaptation between dicot and monocot powdery mildew.</title>
        <authorList>
            <person name="Wu Y."/>
            <person name="Ma X."/>
            <person name="Pan Z."/>
            <person name="Kale S.D."/>
            <person name="Song Y."/>
            <person name="King H."/>
            <person name="Zhang Q."/>
            <person name="Presley C."/>
            <person name="Deng X."/>
            <person name="Wei C.I."/>
            <person name="Xiao S."/>
        </authorList>
    </citation>
    <scope>NUCLEOTIDE SEQUENCE [LARGE SCALE GENOMIC DNA]</scope>
    <source>
        <strain evidence="10">UMSG2</strain>
    </source>
</reference>
<evidence type="ECO:0000256" key="7">
    <source>
        <dbReference type="ARBA" id="ARBA00023136"/>
    </source>
</evidence>
<feature type="non-terminal residue" evidence="10">
    <location>
        <position position="1"/>
    </location>
</feature>
<proteinExistence type="inferred from homology"/>